<dbReference type="NCBIfam" id="TIGR03309">
    <property type="entry name" value="matur_yqeB"/>
    <property type="match status" value="1"/>
</dbReference>
<evidence type="ECO:0000313" key="2">
    <source>
        <dbReference type="Proteomes" id="UP000505077"/>
    </source>
</evidence>
<comment type="caution">
    <text evidence="1">The sequence shown here is derived from an EMBL/GenBank/DDBJ whole genome shotgun (WGS) entry which is preliminary data.</text>
</comment>
<dbReference type="Proteomes" id="UP000505077">
    <property type="component" value="Unassembled WGS sequence"/>
</dbReference>
<evidence type="ECO:0000313" key="1">
    <source>
        <dbReference type="EMBL" id="GFH63191.1"/>
    </source>
</evidence>
<sequence length="301" mass="31696">MSNKMNLNGCRLIIKGGGEMASGIAVRLYKAGLRAILILEVPAPSAVRRTVSFCEAVYDGEQQVEGIRARRAQNREEIAALWRQGIIAVAVDPDWELLGQIQPHVCVDAILAKCNMGTTLTDAPFTLGIGPGFTAGVDTHAVIETNRGHNLGRVYTEGAAQANSGIPGNIGGYTVERVLRAPEEGITQTHRQIGELVRAGDVALSVGGAPVAALLDGVVRGLIRSGVSVIKGTKVGDIDPRGNAEYCYTVSEKARALGGAVLEAICAYITNQGYNGPCPIGETLDISHSLRHKAFLIFGGS</sequence>
<name>A0A6L2R6I9_9BACT</name>
<dbReference type="AlphaFoldDB" id="A0A6L2R6I9"/>
<accession>A0A6L2R6I9</accession>
<dbReference type="InterPro" id="IPR017695">
    <property type="entry name" value="Se-dep_Mo_hydrolase_YqeB"/>
</dbReference>
<proteinExistence type="predicted"/>
<protein>
    <submittedName>
        <fullName evidence="1">Selenium-dependent molybdenum hydroxylase accessory protein YqeB</fullName>
    </submittedName>
</protein>
<organism evidence="1 2">
    <name type="scientific">Candidatus Desulfovibrio kirbyi</name>
    <dbReference type="NCBI Taxonomy" id="2696086"/>
    <lineage>
        <taxon>Bacteria</taxon>
        <taxon>Pseudomonadati</taxon>
        <taxon>Thermodesulfobacteriota</taxon>
        <taxon>Desulfovibrionia</taxon>
        <taxon>Desulfovibrionales</taxon>
        <taxon>Desulfovibrionaceae</taxon>
        <taxon>Desulfovibrio</taxon>
    </lineage>
</organism>
<reference evidence="1 2" key="1">
    <citation type="journal article" date="2020" name="ISME J.">
        <title>Parallel Reductive Genome Evolution in Desulfovibrio Ectosymbionts Independently Acquired by Trichonympha Protists in the Termite Gut.</title>
        <authorList>
            <person name="Takeuchi M."/>
            <person name="Kuwahara H."/>
            <person name="Murakami T."/>
            <person name="Takahashi K."/>
            <person name="Kajitani R."/>
            <person name="Toyoda A."/>
            <person name="Itoh T."/>
            <person name="Ohkuma M."/>
            <person name="Hongoh Y."/>
        </authorList>
    </citation>
    <scope>NUCLEOTIDE SEQUENCE [LARGE SCALE GENOMIC DNA]</scope>
    <source>
        <strain evidence="1">ZnDsv-02</strain>
    </source>
</reference>
<dbReference type="EMBL" id="BLLL01000010">
    <property type="protein sequence ID" value="GFH63191.1"/>
    <property type="molecule type" value="Genomic_DNA"/>
</dbReference>
<gene>
    <name evidence="1" type="primary">yqeB</name>
    <name evidence="1" type="ORF">ZNDK_0962</name>
</gene>